<dbReference type="AlphaFoldDB" id="A0A7Z0WFS0"/>
<dbReference type="PANTHER" id="PTHR43861">
    <property type="entry name" value="TRANS-ACONITATE 2-METHYLTRANSFERASE-RELATED"/>
    <property type="match status" value="1"/>
</dbReference>
<dbReference type="PANTHER" id="PTHR43861:SF3">
    <property type="entry name" value="PUTATIVE (AFU_ORTHOLOGUE AFUA_2G14390)-RELATED"/>
    <property type="match status" value="1"/>
</dbReference>
<protein>
    <recommendedName>
        <fullName evidence="4">Methyltransferase family protein</fullName>
    </recommendedName>
</protein>
<sequence length="263" mass="28014">MSQTETPNWATYVATTEPTEHERLRLLQEAFDPGSVALIDRAGVRPGWDCLEVGAGAGSVARSLARRAGAAHVTATDLSTDFLAPLAETGIRVLRHDVTVDEQPGEFDLIHTRLVLEHVVERERTLARLASWLRPGGWLLVESASPVPDLSSVPAVARCLGAVSSVLGETVGTDSLWARRLPLPLEAAGLVDCHADGHLAAIRGGSPMAAWMAATLGLVETTALETGAVTEQDLSEAYAAYDNPSFVDYTWLMVSATGRRAPV</sequence>
<keyword evidence="1" id="KW-0808">Transferase</keyword>
<proteinExistence type="predicted"/>
<evidence type="ECO:0008006" key="4">
    <source>
        <dbReference type="Google" id="ProtNLM"/>
    </source>
</evidence>
<gene>
    <name evidence="2" type="ORF">BLA60_33140</name>
</gene>
<dbReference type="RefSeq" id="WP_075136989.1">
    <property type="nucleotide sequence ID" value="NZ_MSIF01000023.1"/>
</dbReference>
<dbReference type="Pfam" id="PF13489">
    <property type="entry name" value="Methyltransf_23"/>
    <property type="match status" value="1"/>
</dbReference>
<dbReference type="OrthoDB" id="3469983at2"/>
<dbReference type="SUPFAM" id="SSF53335">
    <property type="entry name" value="S-adenosyl-L-methionine-dependent methyltransferases"/>
    <property type="match status" value="1"/>
</dbReference>
<reference evidence="2 3" key="1">
    <citation type="submission" date="2016-12" db="EMBL/GenBank/DDBJ databases">
        <title>The draft genome sequence of Actinophytocola xinjiangensis.</title>
        <authorList>
            <person name="Wang W."/>
            <person name="Yuan L."/>
        </authorList>
    </citation>
    <scope>NUCLEOTIDE SEQUENCE [LARGE SCALE GENOMIC DNA]</scope>
    <source>
        <strain evidence="2 3">CGMCC 4.4663</strain>
    </source>
</reference>
<evidence type="ECO:0000256" key="1">
    <source>
        <dbReference type="ARBA" id="ARBA00022679"/>
    </source>
</evidence>
<dbReference type="EMBL" id="MSIF01000023">
    <property type="protein sequence ID" value="OLF06180.1"/>
    <property type="molecule type" value="Genomic_DNA"/>
</dbReference>
<dbReference type="GO" id="GO:0016740">
    <property type="term" value="F:transferase activity"/>
    <property type="evidence" value="ECO:0007669"/>
    <property type="project" value="UniProtKB-KW"/>
</dbReference>
<evidence type="ECO:0000313" key="2">
    <source>
        <dbReference type="EMBL" id="OLF06180.1"/>
    </source>
</evidence>
<dbReference type="Proteomes" id="UP000185696">
    <property type="component" value="Unassembled WGS sequence"/>
</dbReference>
<comment type="caution">
    <text evidence="2">The sequence shown here is derived from an EMBL/GenBank/DDBJ whole genome shotgun (WGS) entry which is preliminary data.</text>
</comment>
<dbReference type="InterPro" id="IPR029063">
    <property type="entry name" value="SAM-dependent_MTases_sf"/>
</dbReference>
<name>A0A7Z0WFS0_9PSEU</name>
<keyword evidence="3" id="KW-1185">Reference proteome</keyword>
<organism evidence="2 3">
    <name type="scientific">Actinophytocola xinjiangensis</name>
    <dbReference type="NCBI Taxonomy" id="485602"/>
    <lineage>
        <taxon>Bacteria</taxon>
        <taxon>Bacillati</taxon>
        <taxon>Actinomycetota</taxon>
        <taxon>Actinomycetes</taxon>
        <taxon>Pseudonocardiales</taxon>
        <taxon>Pseudonocardiaceae</taxon>
    </lineage>
</organism>
<evidence type="ECO:0000313" key="3">
    <source>
        <dbReference type="Proteomes" id="UP000185696"/>
    </source>
</evidence>
<accession>A0A7Z0WFS0</accession>
<dbReference type="Gene3D" id="3.40.50.150">
    <property type="entry name" value="Vaccinia Virus protein VP39"/>
    <property type="match status" value="1"/>
</dbReference>
<dbReference type="CDD" id="cd02440">
    <property type="entry name" value="AdoMet_MTases"/>
    <property type="match status" value="1"/>
</dbReference>